<evidence type="ECO:0000256" key="5">
    <source>
        <dbReference type="ARBA" id="ARBA00022692"/>
    </source>
</evidence>
<dbReference type="Gene3D" id="2.30.30.90">
    <property type="match status" value="1"/>
</dbReference>
<keyword evidence="11 16" id="KW-0472">Membrane</keyword>
<evidence type="ECO:0000256" key="11">
    <source>
        <dbReference type="ARBA" id="ARBA00023136"/>
    </source>
</evidence>
<feature type="transmembrane region" description="Helical" evidence="16">
    <location>
        <begin position="564"/>
        <end position="583"/>
    </location>
</feature>
<evidence type="ECO:0000256" key="15">
    <source>
        <dbReference type="PIRSR" id="PIRSR603373-2"/>
    </source>
</evidence>
<keyword evidence="3" id="KW-1003">Cell membrane</keyword>
<dbReference type="SUPFAM" id="SSF52540">
    <property type="entry name" value="P-loop containing nucleoside triphosphate hydrolases"/>
    <property type="match status" value="1"/>
</dbReference>
<dbReference type="InterPro" id="IPR007167">
    <property type="entry name" value="Fe-transptr_FeoA-like"/>
</dbReference>
<keyword evidence="6 14" id="KW-0547">Nucleotide-binding</keyword>
<dbReference type="CDD" id="cd01879">
    <property type="entry name" value="FeoB"/>
    <property type="match status" value="1"/>
</dbReference>
<feature type="binding site" evidence="15">
    <location>
        <position position="124"/>
    </location>
    <ligand>
        <name>Mg(2+)</name>
        <dbReference type="ChEBI" id="CHEBI:18420"/>
        <label>2</label>
    </ligand>
</feature>
<keyword evidence="8 16" id="KW-0408">Iron</keyword>
<dbReference type="GO" id="GO:0005886">
    <property type="term" value="C:plasma membrane"/>
    <property type="evidence" value="ECO:0007669"/>
    <property type="project" value="UniProtKB-SubCell"/>
</dbReference>
<sequence>MRLSELHTGERAIIRRHHSNRAFRKRLMEMGFIPGEEILVVKNAPLRDPVEYRILNYDVTLRRSEAMDIEVEPISKQARERRHTHQRMEHSVEGRTVIDSKRIRVAFVGNPNSGKTSLFNAASGAHERVGNYSGVTVEAKRATYKQGGYTFEFIDLPGAYSLSSYSPEERYINDYLTGENKPDVILNVVDSTNLERHLYMTTQLLETSIPLVVALNMWDEMEASSSRLDVEALSELLGMPLCPTVGRMGKGIQQLFGHIISIFQNRSHVRRVIDVRYRTEIEQVIRRVADEINQEGKGLPESLRELRPRFLAIKLLEEDEATQGRFGTLADGGERLSALVKQEIEQYQRHTGNEIQHDITNGRYGFVRGALQETYQSDYAKLTEQNHRIDHLLTHKVWGLPIFVVVMFLMFQLTFRLGEYPMQWIVEGVGLLVEWTNNAMSPGMLRDLIVDGVISGVGGVLIFLPNIVILYLCLAIMEDTGYMARAAFIMDRVMHVIGLHGKSFIPLVMGFGCNVPAVMATRTIENRNNRLVTMLIIPFMSCSAKLPVYLLLAGTFFSKNAGTVLFLLYATGILVAVGSALLFKRYFNTAEETPFVMELPPYRIPTLKSVLLYMWERSKQYLHKMGSVILVASIAIWALSYFPNVDHLHQHELDELVAEHIAEVSPTEAEDFLAMEGSAQAAMLQQEYSMIGRIGHGIQPIFAPLGYDWRMSVSFLTGIAAKEIVVSTLGVLYTGEDDAEMMLSEKLRSTRYPDGSPVIDLVIAFSFMIFVLVYIPCISTVITIGRESGSWKYALFSALYSITLAWILGFAVTQIGHLFL</sequence>
<keyword evidence="9" id="KW-0406">Ion transport</keyword>
<organism evidence="17 18">
    <name type="scientific">Porphyromonas levii</name>
    <dbReference type="NCBI Taxonomy" id="28114"/>
    <lineage>
        <taxon>Bacteria</taxon>
        <taxon>Pseudomonadati</taxon>
        <taxon>Bacteroidota</taxon>
        <taxon>Bacteroidia</taxon>
        <taxon>Bacteroidales</taxon>
        <taxon>Porphyromonadaceae</taxon>
        <taxon>Porphyromonas</taxon>
    </lineage>
</organism>
<feature type="transmembrane region" description="Helical" evidence="16">
    <location>
        <begin position="794"/>
        <end position="819"/>
    </location>
</feature>
<comment type="function">
    <text evidence="16">Probable transporter of a GTP-driven Fe(2+) uptake system.</text>
</comment>
<evidence type="ECO:0000256" key="9">
    <source>
        <dbReference type="ARBA" id="ARBA00023065"/>
    </source>
</evidence>
<dbReference type="InterPro" id="IPR038157">
    <property type="entry name" value="FeoA_core_dom"/>
</dbReference>
<dbReference type="InterPro" id="IPR050860">
    <property type="entry name" value="FeoB_GTPase"/>
</dbReference>
<dbReference type="InterPro" id="IPR011642">
    <property type="entry name" value="Gate_dom"/>
</dbReference>
<feature type="binding site" evidence="14">
    <location>
        <begin position="155"/>
        <end position="158"/>
    </location>
    <ligand>
        <name>GTP</name>
        <dbReference type="ChEBI" id="CHEBI:37565"/>
        <label>1</label>
    </ligand>
</feature>
<dbReference type="SUPFAM" id="SSF50037">
    <property type="entry name" value="C-terminal domain of transcriptional repressors"/>
    <property type="match status" value="1"/>
</dbReference>
<evidence type="ECO:0000256" key="14">
    <source>
        <dbReference type="PIRSR" id="PIRSR603373-1"/>
    </source>
</evidence>
<dbReference type="OrthoDB" id="9809127at2"/>
<evidence type="ECO:0000256" key="13">
    <source>
        <dbReference type="NCBIfam" id="TIGR00437"/>
    </source>
</evidence>
<feature type="transmembrane region" description="Helical" evidence="16">
    <location>
        <begin position="621"/>
        <end position="642"/>
    </location>
</feature>
<evidence type="ECO:0000256" key="1">
    <source>
        <dbReference type="ARBA" id="ARBA00004651"/>
    </source>
</evidence>
<comment type="subcellular location">
    <subcellularLocation>
        <location evidence="16">Cell inner membrane</location>
        <topology evidence="16">Multi-pass membrane protein</topology>
    </subcellularLocation>
    <subcellularLocation>
        <location evidence="1">Cell membrane</location>
        <topology evidence="1">Multi-pass membrane protein</topology>
    </subcellularLocation>
</comment>
<evidence type="ECO:0000256" key="12">
    <source>
        <dbReference type="ARBA" id="ARBA00031200"/>
    </source>
</evidence>
<protein>
    <recommendedName>
        <fullName evidence="12 13">Ferrous iron transport protein B</fullName>
    </recommendedName>
</protein>
<evidence type="ECO:0000256" key="3">
    <source>
        <dbReference type="ARBA" id="ARBA00022475"/>
    </source>
</evidence>
<dbReference type="NCBIfam" id="TIGR00231">
    <property type="entry name" value="small_GTP"/>
    <property type="match status" value="1"/>
</dbReference>
<dbReference type="Pfam" id="PF04023">
    <property type="entry name" value="FeoA"/>
    <property type="match status" value="1"/>
</dbReference>
<evidence type="ECO:0000256" key="16">
    <source>
        <dbReference type="RuleBase" id="RU362098"/>
    </source>
</evidence>
<keyword evidence="7 16" id="KW-1133">Transmembrane helix</keyword>
<dbReference type="Gene3D" id="1.10.287.1770">
    <property type="match status" value="1"/>
</dbReference>
<feature type="transmembrane region" description="Helical" evidence="16">
    <location>
        <begin position="448"/>
        <end position="477"/>
    </location>
</feature>
<accession>A0A4Y8WMR5</accession>
<comment type="caution">
    <text evidence="17">The sequence shown here is derived from an EMBL/GenBank/DDBJ whole genome shotgun (WGS) entry which is preliminary data.</text>
</comment>
<dbReference type="STRING" id="1122973.GCA_000379925_01299"/>
<dbReference type="InterPro" id="IPR011640">
    <property type="entry name" value="Fe2_transport_prot_B_C"/>
</dbReference>
<dbReference type="EMBL" id="SPNC01000198">
    <property type="protein sequence ID" value="TFH94072.1"/>
    <property type="molecule type" value="Genomic_DNA"/>
</dbReference>
<evidence type="ECO:0000256" key="6">
    <source>
        <dbReference type="ARBA" id="ARBA00022741"/>
    </source>
</evidence>
<evidence type="ECO:0000313" key="18">
    <source>
        <dbReference type="Proteomes" id="UP000297225"/>
    </source>
</evidence>
<keyword evidence="18" id="KW-1185">Reference proteome</keyword>
<dbReference type="InterPro" id="IPR041069">
    <property type="entry name" value="FeoB_Cyto"/>
</dbReference>
<comment type="similarity">
    <text evidence="16">Belongs to the TRAFAC class TrmE-Era-EngA-EngB-Septin-like GTPase superfamily. FeoB GTPase (TC 9.A.8) family.</text>
</comment>
<dbReference type="InterPro" id="IPR003373">
    <property type="entry name" value="Fe2_transport_prot-B"/>
</dbReference>
<reference evidence="17 18" key="1">
    <citation type="submission" date="2019-03" db="EMBL/GenBank/DDBJ databases">
        <title>Porphyromonas levii Isolated from the Uterus of Dairy Cows.</title>
        <authorList>
            <person name="Francis A.M."/>
        </authorList>
    </citation>
    <scope>NUCLEOTIDE SEQUENCE [LARGE SCALE GENOMIC DNA]</scope>
    <source>
        <strain evidence="17 18">AF5678</strain>
    </source>
</reference>
<dbReference type="RefSeq" id="WP_134849998.1">
    <property type="nucleotide sequence ID" value="NZ_CP197400.1"/>
</dbReference>
<evidence type="ECO:0000256" key="2">
    <source>
        <dbReference type="ARBA" id="ARBA00022448"/>
    </source>
</evidence>
<dbReference type="Gene3D" id="3.40.50.300">
    <property type="entry name" value="P-loop containing nucleotide triphosphate hydrolases"/>
    <property type="match status" value="1"/>
</dbReference>
<dbReference type="SMART" id="SM00899">
    <property type="entry name" value="FeoA"/>
    <property type="match status" value="1"/>
</dbReference>
<evidence type="ECO:0000256" key="4">
    <source>
        <dbReference type="ARBA" id="ARBA00022496"/>
    </source>
</evidence>
<keyword evidence="5 16" id="KW-0812">Transmembrane</keyword>
<keyword evidence="15" id="KW-0460">Magnesium</keyword>
<dbReference type="PANTHER" id="PTHR43185:SF1">
    <property type="entry name" value="FE(2+) TRANSPORTER FEOB"/>
    <property type="match status" value="1"/>
</dbReference>
<dbReference type="Pfam" id="PF17910">
    <property type="entry name" value="FeoB_Cyto"/>
    <property type="match status" value="1"/>
</dbReference>
<dbReference type="Proteomes" id="UP000297225">
    <property type="component" value="Unassembled WGS sequence"/>
</dbReference>
<keyword evidence="2 16" id="KW-0813">Transport</keyword>
<feature type="transmembrane region" description="Helical" evidence="16">
    <location>
        <begin position="397"/>
        <end position="415"/>
    </location>
</feature>
<keyword evidence="10 14" id="KW-0342">GTP-binding</keyword>
<dbReference type="InterPro" id="IPR005225">
    <property type="entry name" value="Small_GTP-bd"/>
</dbReference>
<dbReference type="Pfam" id="PF07664">
    <property type="entry name" value="FeoB_C"/>
    <property type="match status" value="1"/>
</dbReference>
<feature type="binding site" evidence="14">
    <location>
        <begin position="109"/>
        <end position="116"/>
    </location>
    <ligand>
        <name>GTP</name>
        <dbReference type="ChEBI" id="CHEBI:37565"/>
        <label>1</label>
    </ligand>
</feature>
<gene>
    <name evidence="17" type="primary">feoB</name>
    <name evidence="17" type="ORF">E4P47_09060</name>
</gene>
<dbReference type="PROSITE" id="PS51711">
    <property type="entry name" value="G_FEOB"/>
    <property type="match status" value="1"/>
</dbReference>
<feature type="binding site" evidence="15">
    <location>
        <position position="120"/>
    </location>
    <ligand>
        <name>Mg(2+)</name>
        <dbReference type="ChEBI" id="CHEBI:18420"/>
        <label>2</label>
    </ligand>
</feature>
<dbReference type="Pfam" id="PF07670">
    <property type="entry name" value="Gate"/>
    <property type="match status" value="2"/>
</dbReference>
<dbReference type="InterPro" id="IPR027417">
    <property type="entry name" value="P-loop_NTPase"/>
</dbReference>
<dbReference type="Pfam" id="PF02421">
    <property type="entry name" value="FeoB_N"/>
    <property type="match status" value="1"/>
</dbReference>
<feature type="binding site" evidence="15">
    <location>
        <position position="121"/>
    </location>
    <ligand>
        <name>Mg(2+)</name>
        <dbReference type="ChEBI" id="CHEBI:18420"/>
        <label>2</label>
    </ligand>
</feature>
<dbReference type="NCBIfam" id="TIGR00437">
    <property type="entry name" value="feoB"/>
    <property type="match status" value="1"/>
</dbReference>
<name>A0A4Y8WMR5_9PORP</name>
<feature type="transmembrane region" description="Helical" evidence="16">
    <location>
        <begin position="761"/>
        <end position="782"/>
    </location>
</feature>
<feature type="transmembrane region" description="Helical" evidence="16">
    <location>
        <begin position="531"/>
        <end position="552"/>
    </location>
</feature>
<keyword evidence="4 16" id="KW-0410">Iron transport</keyword>
<evidence type="ECO:0000256" key="7">
    <source>
        <dbReference type="ARBA" id="ARBA00022989"/>
    </source>
</evidence>
<evidence type="ECO:0000256" key="8">
    <source>
        <dbReference type="ARBA" id="ARBA00023004"/>
    </source>
</evidence>
<feature type="transmembrane region" description="Helical" evidence="16">
    <location>
        <begin position="497"/>
        <end position="519"/>
    </location>
</feature>
<feature type="binding site" evidence="14">
    <location>
        <begin position="216"/>
        <end position="219"/>
    </location>
    <ligand>
        <name>GTP</name>
        <dbReference type="ChEBI" id="CHEBI:37565"/>
        <label>1</label>
    </ligand>
</feature>
<dbReference type="AlphaFoldDB" id="A0A4Y8WMR5"/>
<proteinExistence type="inferred from homology"/>
<feature type="binding site" evidence="15">
    <location>
        <position position="123"/>
    </location>
    <ligand>
        <name>Mg(2+)</name>
        <dbReference type="ChEBI" id="CHEBI:18420"/>
        <label>2</label>
    </ligand>
</feature>
<evidence type="ECO:0000313" key="17">
    <source>
        <dbReference type="EMBL" id="TFH94072.1"/>
    </source>
</evidence>
<dbReference type="GO" id="GO:0015093">
    <property type="term" value="F:ferrous iron transmembrane transporter activity"/>
    <property type="evidence" value="ECO:0007669"/>
    <property type="project" value="UniProtKB-UniRule"/>
</dbReference>
<keyword evidence="15" id="KW-0479">Metal-binding</keyword>
<dbReference type="GO" id="GO:0005525">
    <property type="term" value="F:GTP binding"/>
    <property type="evidence" value="ECO:0007669"/>
    <property type="project" value="UniProtKB-KW"/>
</dbReference>
<dbReference type="GO" id="GO:0046914">
    <property type="term" value="F:transition metal ion binding"/>
    <property type="evidence" value="ECO:0007669"/>
    <property type="project" value="InterPro"/>
</dbReference>
<dbReference type="InterPro" id="IPR030389">
    <property type="entry name" value="G_FEOB_dom"/>
</dbReference>
<feature type="binding site" evidence="14">
    <location>
        <begin position="134"/>
        <end position="138"/>
    </location>
    <ligand>
        <name>GTP</name>
        <dbReference type="ChEBI" id="CHEBI:37565"/>
        <label>1</label>
    </ligand>
</feature>
<dbReference type="PANTHER" id="PTHR43185">
    <property type="entry name" value="FERROUS IRON TRANSPORT PROTEIN B"/>
    <property type="match status" value="1"/>
</dbReference>
<dbReference type="InterPro" id="IPR008988">
    <property type="entry name" value="Transcriptional_repressor_C"/>
</dbReference>
<evidence type="ECO:0000256" key="10">
    <source>
        <dbReference type="ARBA" id="ARBA00023134"/>
    </source>
</evidence>